<dbReference type="AlphaFoldDB" id="A0AAD9L3M3"/>
<name>A0AAD9L3M3_RIDPI</name>
<evidence type="ECO:0000313" key="2">
    <source>
        <dbReference type="Proteomes" id="UP001209878"/>
    </source>
</evidence>
<protein>
    <submittedName>
        <fullName evidence="1">Uncharacterized protein</fullName>
    </submittedName>
</protein>
<proteinExistence type="predicted"/>
<evidence type="ECO:0000313" key="1">
    <source>
        <dbReference type="EMBL" id="KAK2182763.1"/>
    </source>
</evidence>
<dbReference type="Proteomes" id="UP001209878">
    <property type="component" value="Unassembled WGS sequence"/>
</dbReference>
<accession>A0AAD9L3M3</accession>
<sequence>MLIKYPKINKPNEVQTVIRSTKWLHHRRNEHAADWTSLYLNNEKSHKQRRWTIPGSL</sequence>
<gene>
    <name evidence="1" type="ORF">NP493_337g02043</name>
</gene>
<reference evidence="1" key="1">
    <citation type="journal article" date="2023" name="Mol. Biol. Evol.">
        <title>Third-Generation Sequencing Reveals the Adaptive Role of the Epigenome in Three Deep-Sea Polychaetes.</title>
        <authorList>
            <person name="Perez M."/>
            <person name="Aroh O."/>
            <person name="Sun Y."/>
            <person name="Lan Y."/>
            <person name="Juniper S.K."/>
            <person name="Young C.R."/>
            <person name="Angers B."/>
            <person name="Qian P.Y."/>
        </authorList>
    </citation>
    <scope>NUCLEOTIDE SEQUENCE</scope>
    <source>
        <strain evidence="1">R07B-5</strain>
    </source>
</reference>
<keyword evidence="2" id="KW-1185">Reference proteome</keyword>
<comment type="caution">
    <text evidence="1">The sequence shown here is derived from an EMBL/GenBank/DDBJ whole genome shotgun (WGS) entry which is preliminary data.</text>
</comment>
<organism evidence="1 2">
    <name type="scientific">Ridgeia piscesae</name>
    <name type="common">Tubeworm</name>
    <dbReference type="NCBI Taxonomy" id="27915"/>
    <lineage>
        <taxon>Eukaryota</taxon>
        <taxon>Metazoa</taxon>
        <taxon>Spiralia</taxon>
        <taxon>Lophotrochozoa</taxon>
        <taxon>Annelida</taxon>
        <taxon>Polychaeta</taxon>
        <taxon>Sedentaria</taxon>
        <taxon>Canalipalpata</taxon>
        <taxon>Sabellida</taxon>
        <taxon>Siboglinidae</taxon>
        <taxon>Ridgeia</taxon>
    </lineage>
</organism>
<dbReference type="EMBL" id="JAODUO010000337">
    <property type="protein sequence ID" value="KAK2182763.1"/>
    <property type="molecule type" value="Genomic_DNA"/>
</dbReference>